<name>A0ABN8RHG7_9CNID</name>
<feature type="region of interest" description="Disordered" evidence="1">
    <location>
        <begin position="27"/>
        <end position="72"/>
    </location>
</feature>
<dbReference type="Proteomes" id="UP001159427">
    <property type="component" value="Unassembled WGS sequence"/>
</dbReference>
<sequence length="72" mass="8279">MSLCSSNPTSDYFDPVTESGSYFHVEKSPPALPRTLTYPEGLLRKTSKSRLSQQLERRITVTHNELPRERNQ</sequence>
<organism evidence="2 3">
    <name type="scientific">Porites evermanni</name>
    <dbReference type="NCBI Taxonomy" id="104178"/>
    <lineage>
        <taxon>Eukaryota</taxon>
        <taxon>Metazoa</taxon>
        <taxon>Cnidaria</taxon>
        <taxon>Anthozoa</taxon>
        <taxon>Hexacorallia</taxon>
        <taxon>Scleractinia</taxon>
        <taxon>Fungiina</taxon>
        <taxon>Poritidae</taxon>
        <taxon>Porites</taxon>
    </lineage>
</organism>
<feature type="compositionally biased region" description="Basic and acidic residues" evidence="1">
    <location>
        <begin position="55"/>
        <end position="72"/>
    </location>
</feature>
<reference evidence="2 3" key="1">
    <citation type="submission" date="2022-05" db="EMBL/GenBank/DDBJ databases">
        <authorList>
            <consortium name="Genoscope - CEA"/>
            <person name="William W."/>
        </authorList>
    </citation>
    <scope>NUCLEOTIDE SEQUENCE [LARGE SCALE GENOMIC DNA]</scope>
</reference>
<accession>A0ABN8RHG7</accession>
<keyword evidence="3" id="KW-1185">Reference proteome</keyword>
<dbReference type="EMBL" id="CALNXI010001836">
    <property type="protein sequence ID" value="CAH3178034.1"/>
    <property type="molecule type" value="Genomic_DNA"/>
</dbReference>
<comment type="caution">
    <text evidence="2">The sequence shown here is derived from an EMBL/GenBank/DDBJ whole genome shotgun (WGS) entry which is preliminary data.</text>
</comment>
<proteinExistence type="predicted"/>
<evidence type="ECO:0000313" key="3">
    <source>
        <dbReference type="Proteomes" id="UP001159427"/>
    </source>
</evidence>
<evidence type="ECO:0000313" key="2">
    <source>
        <dbReference type="EMBL" id="CAH3178034.1"/>
    </source>
</evidence>
<protein>
    <submittedName>
        <fullName evidence="2">Uncharacterized protein</fullName>
    </submittedName>
</protein>
<gene>
    <name evidence="2" type="ORF">PEVE_00011558</name>
</gene>
<evidence type="ECO:0000256" key="1">
    <source>
        <dbReference type="SAM" id="MobiDB-lite"/>
    </source>
</evidence>